<evidence type="ECO:0000313" key="2">
    <source>
        <dbReference type="Proteomes" id="UP000199603"/>
    </source>
</evidence>
<protein>
    <submittedName>
        <fullName evidence="1">Uncharacterized protein</fullName>
    </submittedName>
</protein>
<dbReference type="STRING" id="265719.SAMN04488509_103148"/>
<organism evidence="1 2">
    <name type="scientific">Aquimonas voraii</name>
    <dbReference type="NCBI Taxonomy" id="265719"/>
    <lineage>
        <taxon>Bacteria</taxon>
        <taxon>Pseudomonadati</taxon>
        <taxon>Pseudomonadota</taxon>
        <taxon>Gammaproteobacteria</taxon>
        <taxon>Lysobacterales</taxon>
        <taxon>Lysobacteraceae</taxon>
        <taxon>Aquimonas</taxon>
    </lineage>
</organism>
<keyword evidence="2" id="KW-1185">Reference proteome</keyword>
<dbReference type="RefSeq" id="WP_091241259.1">
    <property type="nucleotide sequence ID" value="NZ_FNAG01000003.1"/>
</dbReference>
<dbReference type="Proteomes" id="UP000199603">
    <property type="component" value="Unassembled WGS sequence"/>
</dbReference>
<sequence>MSAPGAPLTLFERVQGLTLAQREALYRAEGIDAALAARAEALLSAATPADSSHVADKDAVSERVRGAAAAALRGALPGRIAP</sequence>
<dbReference type="EMBL" id="FNAG01000003">
    <property type="protein sequence ID" value="SDD54337.1"/>
    <property type="molecule type" value="Genomic_DNA"/>
</dbReference>
<accession>A0A1G6VMT0</accession>
<dbReference type="AlphaFoldDB" id="A0A1G6VMT0"/>
<name>A0A1G6VMT0_9GAMM</name>
<proteinExistence type="predicted"/>
<evidence type="ECO:0000313" key="1">
    <source>
        <dbReference type="EMBL" id="SDD54337.1"/>
    </source>
</evidence>
<gene>
    <name evidence="1" type="ORF">SAMN04488509_103148</name>
</gene>
<reference evidence="1 2" key="1">
    <citation type="submission" date="2016-10" db="EMBL/GenBank/DDBJ databases">
        <authorList>
            <person name="de Groot N.N."/>
        </authorList>
    </citation>
    <scope>NUCLEOTIDE SEQUENCE [LARGE SCALE GENOMIC DNA]</scope>
    <source>
        <strain evidence="1 2">DSM 16957</strain>
    </source>
</reference>